<feature type="binding site" evidence="3">
    <location>
        <begin position="156"/>
        <end position="159"/>
    </location>
    <ligand>
        <name>GTP</name>
        <dbReference type="ChEBI" id="CHEBI:37565"/>
    </ligand>
</feature>
<dbReference type="NCBIfam" id="TIGR00157">
    <property type="entry name" value="ribosome small subunit-dependent GTPase A"/>
    <property type="match status" value="1"/>
</dbReference>
<comment type="function">
    <text evidence="3">One of several proteins that assist in the late maturation steps of the functional core of the 30S ribosomal subunit. Helps release RbfA from mature subunits. May play a role in the assembly of ribosomal proteins into the subunit. Circularly permuted GTPase that catalyzes slow GTP hydrolysis, GTPase activity is stimulated by the 30S ribosomal subunit.</text>
</comment>
<feature type="domain" description="EngC GTPase" evidence="4">
    <location>
        <begin position="116"/>
        <end position="263"/>
    </location>
</feature>
<dbReference type="CDD" id="cd01854">
    <property type="entry name" value="YjeQ_EngC"/>
    <property type="match status" value="1"/>
</dbReference>
<dbReference type="PANTHER" id="PTHR32120:SF11">
    <property type="entry name" value="SMALL RIBOSOMAL SUBUNIT BIOGENESIS GTPASE RSGA 1, MITOCHONDRIAL-RELATED"/>
    <property type="match status" value="1"/>
</dbReference>
<dbReference type="GO" id="GO:0019843">
    <property type="term" value="F:rRNA binding"/>
    <property type="evidence" value="ECO:0007669"/>
    <property type="project" value="UniProtKB-KW"/>
</dbReference>
<evidence type="ECO:0000313" key="6">
    <source>
        <dbReference type="EMBL" id="ABB23239.1"/>
    </source>
</evidence>
<organism evidence="6 7">
    <name type="scientific">Chlorobium luteolum (strain DSM 273 / BCRC 81028 / 2530)</name>
    <name type="common">Pelodictyon luteolum</name>
    <dbReference type="NCBI Taxonomy" id="319225"/>
    <lineage>
        <taxon>Bacteria</taxon>
        <taxon>Pseudomonadati</taxon>
        <taxon>Chlorobiota</taxon>
        <taxon>Chlorobiia</taxon>
        <taxon>Chlorobiales</taxon>
        <taxon>Chlorobiaceae</taxon>
        <taxon>Chlorobium/Pelodictyon group</taxon>
        <taxon>Pelodictyon</taxon>
    </lineage>
</organism>
<dbReference type="SUPFAM" id="SSF52540">
    <property type="entry name" value="P-loop containing nucleoside triphosphate hydrolases"/>
    <property type="match status" value="1"/>
</dbReference>
<keyword evidence="3" id="KW-0690">Ribosome biogenesis</keyword>
<evidence type="ECO:0000256" key="3">
    <source>
        <dbReference type="HAMAP-Rule" id="MF_01820"/>
    </source>
</evidence>
<keyword evidence="3" id="KW-0378">Hydrolase</keyword>
<evidence type="ECO:0000259" key="4">
    <source>
        <dbReference type="PROSITE" id="PS50936"/>
    </source>
</evidence>
<dbReference type="GO" id="GO:0005737">
    <property type="term" value="C:cytoplasm"/>
    <property type="evidence" value="ECO:0007669"/>
    <property type="project" value="UniProtKB-SubCell"/>
</dbReference>
<feature type="binding site" evidence="3">
    <location>
        <position position="302"/>
    </location>
    <ligand>
        <name>Zn(2+)</name>
        <dbReference type="ChEBI" id="CHEBI:29105"/>
    </ligand>
</feature>
<keyword evidence="2 3" id="KW-0342">GTP-binding</keyword>
<feature type="binding site" evidence="3">
    <location>
        <position position="294"/>
    </location>
    <ligand>
        <name>Zn(2+)</name>
        <dbReference type="ChEBI" id="CHEBI:29105"/>
    </ligand>
</feature>
<comment type="subcellular location">
    <subcellularLocation>
        <location evidence="3">Cytoplasm</location>
    </subcellularLocation>
</comment>
<comment type="cofactor">
    <cofactor evidence="3">
        <name>Zn(2+)</name>
        <dbReference type="ChEBI" id="CHEBI:29105"/>
    </cofactor>
    <text evidence="3">Binds 1 zinc ion per subunit.</text>
</comment>
<feature type="binding site" evidence="3">
    <location>
        <begin position="207"/>
        <end position="215"/>
    </location>
    <ligand>
        <name>GTP</name>
        <dbReference type="ChEBI" id="CHEBI:37565"/>
    </ligand>
</feature>
<keyword evidence="3" id="KW-0862">Zinc</keyword>
<dbReference type="Gene3D" id="1.10.40.50">
    <property type="entry name" value="Probable gtpase engc, domain 3"/>
    <property type="match status" value="1"/>
</dbReference>
<dbReference type="InterPro" id="IPR027417">
    <property type="entry name" value="P-loop_NTPase"/>
</dbReference>
<evidence type="ECO:0000313" key="7">
    <source>
        <dbReference type="Proteomes" id="UP000002709"/>
    </source>
</evidence>
<evidence type="ECO:0000256" key="2">
    <source>
        <dbReference type="ARBA" id="ARBA00023134"/>
    </source>
</evidence>
<reference evidence="7" key="1">
    <citation type="submission" date="2005-08" db="EMBL/GenBank/DDBJ databases">
        <title>Complete sequence of Pelodictyon luteolum DSM 273.</title>
        <authorList>
            <consortium name="US DOE Joint Genome Institute"/>
            <person name="Copeland A."/>
            <person name="Lucas S."/>
            <person name="Lapidus A."/>
            <person name="Barry K."/>
            <person name="Detter J.C."/>
            <person name="Glavina T."/>
            <person name="Hammon N."/>
            <person name="Israni S."/>
            <person name="Pitluck S."/>
            <person name="Bryant D."/>
            <person name="Schmutz J."/>
            <person name="Larimer F."/>
            <person name="Land M."/>
            <person name="Kyrpides N."/>
            <person name="Ivanova N."/>
            <person name="Richardson P."/>
        </authorList>
    </citation>
    <scope>NUCLEOTIDE SEQUENCE [LARGE SCALE GENOMIC DNA]</scope>
    <source>
        <strain evidence="7">DSM 273 / BCRC 81028 / 2530</strain>
    </source>
</reference>
<name>Q3B5Z2_CHLL3</name>
<proteinExistence type="inferred from homology"/>
<dbReference type="AlphaFoldDB" id="Q3B5Z2"/>
<keyword evidence="3" id="KW-0963">Cytoplasm</keyword>
<keyword evidence="3" id="KW-0699">rRNA-binding</keyword>
<accession>Q3B5Z2</accession>
<dbReference type="EMBL" id="CP000096">
    <property type="protein sequence ID" value="ABB23239.1"/>
    <property type="molecule type" value="Genomic_DNA"/>
</dbReference>
<dbReference type="EC" id="3.6.1.-" evidence="3"/>
<dbReference type="InterPro" id="IPR030378">
    <property type="entry name" value="G_CP_dom"/>
</dbReference>
<feature type="binding site" evidence="3">
    <location>
        <position position="296"/>
    </location>
    <ligand>
        <name>Zn(2+)</name>
        <dbReference type="ChEBI" id="CHEBI:29105"/>
    </ligand>
</feature>
<dbReference type="Proteomes" id="UP000002709">
    <property type="component" value="Chromosome"/>
</dbReference>
<evidence type="ECO:0000256" key="1">
    <source>
        <dbReference type="ARBA" id="ARBA00022741"/>
    </source>
</evidence>
<dbReference type="PANTHER" id="PTHR32120">
    <property type="entry name" value="SMALL RIBOSOMAL SUBUNIT BIOGENESIS GTPASE RSGA"/>
    <property type="match status" value="1"/>
</dbReference>
<comment type="similarity">
    <text evidence="3">Belongs to the TRAFAC class YlqF/YawG GTPase family. RsgA subfamily.</text>
</comment>
<keyword evidence="3" id="KW-0479">Metal-binding</keyword>
<evidence type="ECO:0000259" key="5">
    <source>
        <dbReference type="PROSITE" id="PS51721"/>
    </source>
</evidence>
<dbReference type="eggNOG" id="COG1162">
    <property type="taxonomic scope" value="Bacteria"/>
</dbReference>
<dbReference type="STRING" id="319225.Plut_0351"/>
<dbReference type="InterPro" id="IPR004881">
    <property type="entry name" value="Ribosome_biogen_GTPase_RsgA"/>
</dbReference>
<keyword evidence="7" id="KW-1185">Reference proteome</keyword>
<keyword evidence="3" id="KW-0694">RNA-binding</keyword>
<dbReference type="Gene3D" id="3.40.50.300">
    <property type="entry name" value="P-loop containing nucleotide triphosphate hydrolases"/>
    <property type="match status" value="1"/>
</dbReference>
<gene>
    <name evidence="3" type="primary">rsgA</name>
    <name evidence="6" type="ordered locus">Plut_0351</name>
</gene>
<feature type="domain" description="CP-type G" evidence="5">
    <location>
        <begin position="107"/>
        <end position="265"/>
    </location>
</feature>
<dbReference type="Pfam" id="PF03193">
    <property type="entry name" value="RsgA_GTPase"/>
    <property type="match status" value="1"/>
</dbReference>
<comment type="subunit">
    <text evidence="3">Monomer. Associates with 30S ribosomal subunit, binds 16S rRNA.</text>
</comment>
<dbReference type="GO" id="GO:0046872">
    <property type="term" value="F:metal ion binding"/>
    <property type="evidence" value="ECO:0007669"/>
    <property type="project" value="UniProtKB-KW"/>
</dbReference>
<dbReference type="InterPro" id="IPR010914">
    <property type="entry name" value="RsgA_GTPase_dom"/>
</dbReference>
<feature type="binding site" evidence="3">
    <location>
        <position position="289"/>
    </location>
    <ligand>
        <name>Zn(2+)</name>
        <dbReference type="ChEBI" id="CHEBI:29105"/>
    </ligand>
</feature>
<dbReference type="HAMAP" id="MF_01820">
    <property type="entry name" value="GTPase_RsgA"/>
    <property type="match status" value="1"/>
</dbReference>
<dbReference type="GO" id="GO:0003924">
    <property type="term" value="F:GTPase activity"/>
    <property type="evidence" value="ECO:0007669"/>
    <property type="project" value="UniProtKB-UniRule"/>
</dbReference>
<dbReference type="HOGENOM" id="CLU_033617_2_0_10"/>
<dbReference type="KEGG" id="plt:Plut_0351"/>
<protein>
    <recommendedName>
        <fullName evidence="3">Small ribosomal subunit biogenesis GTPase RsgA</fullName>
        <ecNumber evidence="3">3.6.1.-</ecNumber>
    </recommendedName>
</protein>
<sequence length="332" mass="36109">MVIYNATSKMNPDETAGTRSCALPACMVVEAAGAFYMAESPDGTIYRCRTIPLTKTENEGTSLVAVGDMVLLRLSPGEGAVPEAVIVTVLRRHSALCRKRDIRRNRSKEKVQVIAANIDQLVVVSSAFDPPPNLRLIDRYLAFAESEQLEPLLVVNKADLDPMGDAVRSMELYRDLGFRVLHLSAKKGAGMDRFLAALDGRVSAFSGHSGVGKSSLINRILGQQLLTTSRTSIRTGKGVHTTSRSVMLRLPGGGHVIDTPGIREFSLSGISRENLRFFFREFLPLMPSCSFSSCSHTVEPGCAVRSAVSTGLLHPSRYESYLALYEGLEDGD</sequence>
<dbReference type="PROSITE" id="PS51721">
    <property type="entry name" value="G_CP"/>
    <property type="match status" value="1"/>
</dbReference>
<dbReference type="PROSITE" id="PS50936">
    <property type="entry name" value="ENGC_GTPASE"/>
    <property type="match status" value="1"/>
</dbReference>
<dbReference type="GO" id="GO:0005525">
    <property type="term" value="F:GTP binding"/>
    <property type="evidence" value="ECO:0007669"/>
    <property type="project" value="UniProtKB-UniRule"/>
</dbReference>
<keyword evidence="1 3" id="KW-0547">Nucleotide-binding</keyword>
<dbReference type="GO" id="GO:0042274">
    <property type="term" value="P:ribosomal small subunit biogenesis"/>
    <property type="evidence" value="ECO:0007669"/>
    <property type="project" value="UniProtKB-UniRule"/>
</dbReference>